<gene>
    <name evidence="3" type="ORF">GXN76_03805</name>
</gene>
<protein>
    <recommendedName>
        <fullName evidence="2">DinB-like domain-containing protein</fullName>
    </recommendedName>
</protein>
<dbReference type="RefSeq" id="WP_173220655.1">
    <property type="nucleotide sequence ID" value="NZ_CP048104.1"/>
</dbReference>
<accession>A0A7D3XHJ5</accession>
<evidence type="ECO:0000259" key="2">
    <source>
        <dbReference type="Pfam" id="PF12867"/>
    </source>
</evidence>
<dbReference type="SUPFAM" id="SSF54593">
    <property type="entry name" value="Glyoxalase/Bleomycin resistance protein/Dihydroxybiphenyl dioxygenase"/>
    <property type="match status" value="1"/>
</dbReference>
<feature type="compositionally biased region" description="Low complexity" evidence="1">
    <location>
        <begin position="120"/>
        <end position="133"/>
    </location>
</feature>
<evidence type="ECO:0000313" key="4">
    <source>
        <dbReference type="Proteomes" id="UP000503088"/>
    </source>
</evidence>
<dbReference type="Gene3D" id="1.20.120.450">
    <property type="entry name" value="dinb family like domain"/>
    <property type="match status" value="1"/>
</dbReference>
<dbReference type="Pfam" id="PF12867">
    <property type="entry name" value="DinB_2"/>
    <property type="match status" value="1"/>
</dbReference>
<dbReference type="InterPro" id="IPR024775">
    <property type="entry name" value="DinB-like"/>
</dbReference>
<dbReference type="AlphaFoldDB" id="A0A7D3XHJ5"/>
<reference evidence="3 4" key="1">
    <citation type="submission" date="2020-01" db="EMBL/GenBank/DDBJ databases">
        <authorList>
            <person name="Gulvik C.A."/>
            <person name="Batra D.G."/>
        </authorList>
    </citation>
    <scope>NUCLEOTIDE SEQUENCE [LARGE SCALE GENOMIC DNA]</scope>
    <source>
        <strain evidence="3 4">W9323</strain>
    </source>
</reference>
<dbReference type="InterPro" id="IPR029068">
    <property type="entry name" value="Glyas_Bleomycin-R_OHBP_Dase"/>
</dbReference>
<feature type="region of interest" description="Disordered" evidence="1">
    <location>
        <begin position="94"/>
        <end position="149"/>
    </location>
</feature>
<dbReference type="EMBL" id="CP048104">
    <property type="protein sequence ID" value="QKG83684.1"/>
    <property type="molecule type" value="Genomic_DNA"/>
</dbReference>
<organism evidence="3 4">
    <name type="scientific">Kroppenstedtia pulmonis</name>
    <dbReference type="NCBI Taxonomy" id="1380685"/>
    <lineage>
        <taxon>Bacteria</taxon>
        <taxon>Bacillati</taxon>
        <taxon>Bacillota</taxon>
        <taxon>Bacilli</taxon>
        <taxon>Bacillales</taxon>
        <taxon>Thermoactinomycetaceae</taxon>
        <taxon>Kroppenstedtia</taxon>
    </lineage>
</organism>
<dbReference type="SUPFAM" id="SSF109854">
    <property type="entry name" value="DinB/YfiT-like putative metalloenzymes"/>
    <property type="match status" value="1"/>
</dbReference>
<keyword evidence="4" id="KW-1185">Reference proteome</keyword>
<evidence type="ECO:0000313" key="3">
    <source>
        <dbReference type="EMBL" id="QKG83684.1"/>
    </source>
</evidence>
<proteinExistence type="predicted"/>
<feature type="domain" description="DinB-like" evidence="2">
    <location>
        <begin position="207"/>
        <end position="331"/>
    </location>
</feature>
<name>A0A7D3XHJ5_9BACL</name>
<sequence>MHEIKPLHVLRVDNLNTSILFYRDKLGFTMGWFDPDQSAAGLMAPGEVELYLTSNPDLDISSLFPEGEESNPAPEPAKNLDEIEDALTAFYQEKPEEWRGTDEPKGEEAHPSSPEEEEQSTQSEEQQETPVPSRTVVEQSKEEPLHLPGHDLYNYQERLVGFGVADMLLEVSPGVEQVLTVHDPDGYQLVFHESLQLSDEEVLELYRKGPDLLEGTIMGLTEEDLDQVPEGEEWTIRQMVLHMVDFDLEMMHRIKWALAEPGRSYPIPLFEPAEWAETFNYQNRSIQSELAMFRLLREHILLLCSGLSDALDRSVVSEKGKVKVRTMMQVVGETAQEQVQQILDTRFSK</sequence>
<feature type="compositionally biased region" description="Basic and acidic residues" evidence="1">
    <location>
        <begin position="94"/>
        <end position="110"/>
    </location>
</feature>
<dbReference type="InterPro" id="IPR034660">
    <property type="entry name" value="DinB/YfiT-like"/>
</dbReference>
<dbReference type="Proteomes" id="UP000503088">
    <property type="component" value="Chromosome"/>
</dbReference>
<evidence type="ECO:0000256" key="1">
    <source>
        <dbReference type="SAM" id="MobiDB-lite"/>
    </source>
</evidence>
<dbReference type="Gene3D" id="3.10.180.10">
    <property type="entry name" value="2,3-Dihydroxybiphenyl 1,2-Dioxygenase, domain 1"/>
    <property type="match status" value="1"/>
</dbReference>
<dbReference type="KEGG" id="kpul:GXN76_03805"/>
<feature type="compositionally biased region" description="Basic and acidic residues" evidence="1">
    <location>
        <begin position="139"/>
        <end position="149"/>
    </location>
</feature>